<dbReference type="PANTHER" id="PTHR45765:SF1">
    <property type="entry name" value="METHIONINE--TRNA LIGASE, CYTOPLASMIC"/>
    <property type="match status" value="1"/>
</dbReference>
<evidence type="ECO:0000259" key="14">
    <source>
        <dbReference type="Pfam" id="PF19303"/>
    </source>
</evidence>
<dbReference type="GO" id="GO:0036464">
    <property type="term" value="C:cytoplasmic ribonucleoprotein granule"/>
    <property type="evidence" value="ECO:0007669"/>
    <property type="project" value="UniProtKB-ARBA"/>
</dbReference>
<proteinExistence type="inferred from homology"/>
<dbReference type="InterPro" id="IPR009080">
    <property type="entry name" value="tRNAsynth_Ia_anticodon-bd"/>
</dbReference>
<dbReference type="EMBL" id="ML005698">
    <property type="protein sequence ID" value="RKP17723.1"/>
    <property type="molecule type" value="Genomic_DNA"/>
</dbReference>
<dbReference type="SUPFAM" id="SSF57770">
    <property type="entry name" value="Methionyl-tRNA synthetase (MetRS), Zn-domain"/>
    <property type="match status" value="1"/>
</dbReference>
<dbReference type="HAMAP" id="MF_00098">
    <property type="entry name" value="Met_tRNA_synth_type1"/>
    <property type="match status" value="1"/>
</dbReference>
<dbReference type="NCBIfam" id="TIGR00398">
    <property type="entry name" value="metG"/>
    <property type="match status" value="1"/>
</dbReference>
<evidence type="ECO:0000256" key="9">
    <source>
        <dbReference type="ARBA" id="ARBA00023146"/>
    </source>
</evidence>
<dbReference type="FunFam" id="2.20.28.20:FF:000001">
    <property type="entry name" value="Methionine--tRNA ligase"/>
    <property type="match status" value="1"/>
</dbReference>
<dbReference type="InterPro" id="IPR014729">
    <property type="entry name" value="Rossmann-like_a/b/a_fold"/>
</dbReference>
<evidence type="ECO:0000256" key="1">
    <source>
        <dbReference type="ARBA" id="ARBA00004496"/>
    </source>
</evidence>
<evidence type="ECO:0000256" key="10">
    <source>
        <dbReference type="ARBA" id="ARBA00030904"/>
    </source>
</evidence>
<dbReference type="InterPro" id="IPR015413">
    <property type="entry name" value="Methionyl/Leucyl_tRNA_Synth"/>
</dbReference>
<accession>A0A4P9YE27</accession>
<dbReference type="Pfam" id="PF09334">
    <property type="entry name" value="tRNA-synt_1g"/>
    <property type="match status" value="1"/>
</dbReference>
<reference evidence="16" key="1">
    <citation type="journal article" date="2018" name="Nat. Microbiol.">
        <title>Leveraging single-cell genomics to expand the fungal tree of life.</title>
        <authorList>
            <person name="Ahrendt S.R."/>
            <person name="Quandt C.A."/>
            <person name="Ciobanu D."/>
            <person name="Clum A."/>
            <person name="Salamov A."/>
            <person name="Andreopoulos B."/>
            <person name="Cheng J.F."/>
            <person name="Woyke T."/>
            <person name="Pelin A."/>
            <person name="Henrissat B."/>
            <person name="Reynolds N.K."/>
            <person name="Benny G.L."/>
            <person name="Smith M.E."/>
            <person name="James T.Y."/>
            <person name="Grigoriev I.V."/>
        </authorList>
    </citation>
    <scope>NUCLEOTIDE SEQUENCE [LARGE SCALE GENOMIC DNA]</scope>
    <source>
        <strain evidence="16">CSF55</strain>
    </source>
</reference>
<organism evidence="15 16">
    <name type="scientific">Rozella allomycis (strain CSF55)</name>
    <dbReference type="NCBI Taxonomy" id="988480"/>
    <lineage>
        <taxon>Eukaryota</taxon>
        <taxon>Fungi</taxon>
        <taxon>Fungi incertae sedis</taxon>
        <taxon>Cryptomycota</taxon>
        <taxon>Cryptomycota incertae sedis</taxon>
        <taxon>Rozella</taxon>
    </lineage>
</organism>
<feature type="domain" description="Methionyl/Leucyl tRNA synthetase" evidence="13">
    <location>
        <begin position="100"/>
        <end position="491"/>
    </location>
</feature>
<dbReference type="InterPro" id="IPR023458">
    <property type="entry name" value="Met-tRNA_ligase_1"/>
</dbReference>
<evidence type="ECO:0000256" key="12">
    <source>
        <dbReference type="RuleBase" id="RU363039"/>
    </source>
</evidence>
<evidence type="ECO:0000256" key="6">
    <source>
        <dbReference type="ARBA" id="ARBA00022741"/>
    </source>
</evidence>
<dbReference type="CDD" id="cd00814">
    <property type="entry name" value="MetRS_core"/>
    <property type="match status" value="1"/>
</dbReference>
<dbReference type="FunFam" id="1.10.730.10:FF:000037">
    <property type="entry name" value="Methionyl-tRNA synthetase"/>
    <property type="match status" value="1"/>
</dbReference>
<evidence type="ECO:0000259" key="13">
    <source>
        <dbReference type="Pfam" id="PF09334"/>
    </source>
</evidence>
<dbReference type="PROSITE" id="PS00178">
    <property type="entry name" value="AA_TRNA_LIGASE_I"/>
    <property type="match status" value="1"/>
</dbReference>
<dbReference type="GO" id="GO:0017101">
    <property type="term" value="C:aminoacyl-tRNA synthetase multienzyme complex"/>
    <property type="evidence" value="ECO:0007669"/>
    <property type="project" value="TreeGrafter"/>
</dbReference>
<dbReference type="InterPro" id="IPR029038">
    <property type="entry name" value="MetRS_Zn"/>
</dbReference>
<dbReference type="GO" id="GO:0005524">
    <property type="term" value="F:ATP binding"/>
    <property type="evidence" value="ECO:0007669"/>
    <property type="project" value="UniProtKB-KW"/>
</dbReference>
<dbReference type="Proteomes" id="UP000281549">
    <property type="component" value="Unassembled WGS sequence"/>
</dbReference>
<keyword evidence="8 12" id="KW-0648">Protein biosynthesis</keyword>
<dbReference type="Pfam" id="PF19303">
    <property type="entry name" value="Anticodon_3"/>
    <property type="match status" value="1"/>
</dbReference>
<evidence type="ECO:0000256" key="2">
    <source>
        <dbReference type="ARBA" id="ARBA00005594"/>
    </source>
</evidence>
<dbReference type="Gene3D" id="2.20.28.20">
    <property type="entry name" value="Methionyl-tRNA synthetase, Zn-domain"/>
    <property type="match status" value="1"/>
</dbReference>
<dbReference type="InterPro" id="IPR041872">
    <property type="entry name" value="Anticodon_Met"/>
</dbReference>
<evidence type="ECO:0000256" key="11">
    <source>
        <dbReference type="ARBA" id="ARBA00047364"/>
    </source>
</evidence>
<evidence type="ECO:0000256" key="5">
    <source>
        <dbReference type="ARBA" id="ARBA00022598"/>
    </source>
</evidence>
<dbReference type="InterPro" id="IPR001412">
    <property type="entry name" value="aa-tRNA-synth_I_CS"/>
</dbReference>
<evidence type="ECO:0000256" key="3">
    <source>
        <dbReference type="ARBA" id="ARBA00012838"/>
    </source>
</evidence>
<dbReference type="GO" id="GO:0017102">
    <property type="term" value="C:methionyl glutamyl tRNA synthetase complex"/>
    <property type="evidence" value="ECO:0007669"/>
    <property type="project" value="UniProtKB-ARBA"/>
</dbReference>
<dbReference type="Gene3D" id="1.10.730.10">
    <property type="entry name" value="Isoleucyl-tRNA Synthetase, Domain 1"/>
    <property type="match status" value="1"/>
</dbReference>
<evidence type="ECO:0000256" key="4">
    <source>
        <dbReference type="ARBA" id="ARBA00022490"/>
    </source>
</evidence>
<protein>
    <recommendedName>
        <fullName evidence="3">methionine--tRNA ligase</fullName>
        <ecNumber evidence="3">6.1.1.10</ecNumber>
    </recommendedName>
    <alternativeName>
        <fullName evidence="10">Methionyl-tRNA synthetase</fullName>
    </alternativeName>
</protein>
<comment type="similarity">
    <text evidence="2 12">Belongs to the class-I aminoacyl-tRNA synthetase family.</text>
</comment>
<dbReference type="NCBIfam" id="NF001100">
    <property type="entry name" value="PRK00133.1"/>
    <property type="match status" value="1"/>
</dbReference>
<evidence type="ECO:0000256" key="7">
    <source>
        <dbReference type="ARBA" id="ARBA00022840"/>
    </source>
</evidence>
<dbReference type="PANTHER" id="PTHR45765">
    <property type="entry name" value="METHIONINE--TRNA LIGASE"/>
    <property type="match status" value="1"/>
</dbReference>
<dbReference type="InterPro" id="IPR014758">
    <property type="entry name" value="Met-tRNA_synth"/>
</dbReference>
<dbReference type="Gene3D" id="3.40.50.620">
    <property type="entry name" value="HUPs"/>
    <property type="match status" value="1"/>
</dbReference>
<dbReference type="SUPFAM" id="SSF47323">
    <property type="entry name" value="Anticodon-binding domain of a subclass of class I aminoacyl-tRNA synthetases"/>
    <property type="match status" value="1"/>
</dbReference>
<gene>
    <name evidence="15" type="ORF">ROZALSC1DRAFT_30506</name>
</gene>
<comment type="subcellular location">
    <subcellularLocation>
        <location evidence="1">Cytoplasm</location>
    </subcellularLocation>
</comment>
<keyword evidence="6 12" id="KW-0547">Nucleotide-binding</keyword>
<keyword evidence="9 12" id="KW-0030">Aminoacyl-tRNA synthetase</keyword>
<feature type="domain" description="Methionyl-tRNA synthetase anticodon-binding" evidence="14">
    <location>
        <begin position="506"/>
        <end position="649"/>
    </location>
</feature>
<dbReference type="PRINTS" id="PR01041">
    <property type="entry name" value="TRNASYNTHMET"/>
</dbReference>
<dbReference type="SUPFAM" id="SSF52374">
    <property type="entry name" value="Nucleotidylyl transferase"/>
    <property type="match status" value="1"/>
</dbReference>
<name>A0A4P9YE27_ROZAC</name>
<dbReference type="GO" id="GO:0006431">
    <property type="term" value="P:methionyl-tRNA aminoacylation"/>
    <property type="evidence" value="ECO:0007669"/>
    <property type="project" value="InterPro"/>
</dbReference>
<dbReference type="GO" id="GO:0005829">
    <property type="term" value="C:cytosol"/>
    <property type="evidence" value="ECO:0007669"/>
    <property type="project" value="TreeGrafter"/>
</dbReference>
<evidence type="ECO:0000313" key="16">
    <source>
        <dbReference type="Proteomes" id="UP000281549"/>
    </source>
</evidence>
<evidence type="ECO:0000313" key="15">
    <source>
        <dbReference type="EMBL" id="RKP17723.1"/>
    </source>
</evidence>
<dbReference type="AlphaFoldDB" id="A0A4P9YE27"/>
<dbReference type="EC" id="6.1.1.10" evidence="3"/>
<keyword evidence="4" id="KW-0963">Cytoplasm</keyword>
<evidence type="ECO:0000256" key="8">
    <source>
        <dbReference type="ARBA" id="ARBA00022917"/>
    </source>
</evidence>
<dbReference type="GO" id="GO:0004825">
    <property type="term" value="F:methionine-tRNA ligase activity"/>
    <property type="evidence" value="ECO:0007669"/>
    <property type="project" value="UniProtKB-EC"/>
</dbReference>
<keyword evidence="5 12" id="KW-0436">Ligase</keyword>
<sequence length="650" mass="73783">MRKVLEGEITEMDSLIGRDGDVKSVLSILYFARMSFCEIEDESVKKWMEVARKEYGCVVESLPAKYLKEVKARKVVVSEGIKVERRKDKEILPIEGERNILITSALPYVNNVPHLGNIIGCVLSADVYSRFCRLKGYNSLFICGTDEYGTATETKALEEGISCQELCDRFHKIHSDVYKWFDIDFDSFGRTTTPSQTEIAQDIFLKLNKNGHLQKETVSQLYSESCKMFLADRYVEGTCPLCGYNDARGDQCDSCGKLLNAMELKNPRCKIDGSTPIIKESTHVFIKLNDLQQKCENFVKESSLKGQWSHNSVSVTNAWFKEGLKPRCITRDLKWGTPVPLEELKEKVFYVWFDAPIGYLSITAEYTKNWEKWWKNPDNVQLYQFMGKDNVPFHTVIFPCSLLGTGDSFTMLHHLSTTEYLNYETGKFSKSRNVGVFGHNVVDSGIPSSIWRYYLLSNRPEQDDSTFLWDDFAAKTNSELLANLGNFVSRTTKFLSAKYNGIVPNATLGDLENKFIEKINEELQVYNQNMEAVKIKAGLKSAMAISALGNLYLTEAKIDNNLFLNHRERCDTVLAFSLNIVYILSSLLYPFIPAACDSILEQLNAPLRFIPTAFSIDLLGGHQIGVPTHLFKKIEEAKIDELKKLYSGSA</sequence>
<comment type="catalytic activity">
    <reaction evidence="11">
        <text>tRNA(Met) + L-methionine + ATP = L-methionyl-tRNA(Met) + AMP + diphosphate</text>
        <dbReference type="Rhea" id="RHEA:13481"/>
        <dbReference type="Rhea" id="RHEA-COMP:9667"/>
        <dbReference type="Rhea" id="RHEA-COMP:9698"/>
        <dbReference type="ChEBI" id="CHEBI:30616"/>
        <dbReference type="ChEBI" id="CHEBI:33019"/>
        <dbReference type="ChEBI" id="CHEBI:57844"/>
        <dbReference type="ChEBI" id="CHEBI:78442"/>
        <dbReference type="ChEBI" id="CHEBI:78530"/>
        <dbReference type="ChEBI" id="CHEBI:456215"/>
        <dbReference type="EC" id="6.1.1.10"/>
    </reaction>
</comment>
<dbReference type="CDD" id="cd07957">
    <property type="entry name" value="Anticodon_Ia_Met"/>
    <property type="match status" value="1"/>
</dbReference>
<dbReference type="InterPro" id="IPR033911">
    <property type="entry name" value="MetRS_core"/>
</dbReference>
<keyword evidence="7 12" id="KW-0067">ATP-binding</keyword>